<comment type="caution">
    <text evidence="1">The sequence shown here is derived from an EMBL/GenBank/DDBJ whole genome shotgun (WGS) entry which is preliminary data.</text>
</comment>
<reference evidence="1" key="1">
    <citation type="submission" date="2018-11" db="EMBL/GenBank/DDBJ databases">
        <authorList>
            <person name="Alioto T."/>
            <person name="Alioto T."/>
        </authorList>
    </citation>
    <scope>NUCLEOTIDE SEQUENCE</scope>
</reference>
<evidence type="ECO:0000313" key="2">
    <source>
        <dbReference type="Proteomes" id="UP000596742"/>
    </source>
</evidence>
<organism evidence="1 2">
    <name type="scientific">Mytilus galloprovincialis</name>
    <name type="common">Mediterranean mussel</name>
    <dbReference type="NCBI Taxonomy" id="29158"/>
    <lineage>
        <taxon>Eukaryota</taxon>
        <taxon>Metazoa</taxon>
        <taxon>Spiralia</taxon>
        <taxon>Lophotrochozoa</taxon>
        <taxon>Mollusca</taxon>
        <taxon>Bivalvia</taxon>
        <taxon>Autobranchia</taxon>
        <taxon>Pteriomorphia</taxon>
        <taxon>Mytilida</taxon>
        <taxon>Mytiloidea</taxon>
        <taxon>Mytilidae</taxon>
        <taxon>Mytilinae</taxon>
        <taxon>Mytilus</taxon>
    </lineage>
</organism>
<accession>A0A8B6F2F3</accession>
<keyword evidence="2" id="KW-1185">Reference proteome</keyword>
<evidence type="ECO:0000313" key="1">
    <source>
        <dbReference type="EMBL" id="VDI43581.1"/>
    </source>
</evidence>
<dbReference type="OrthoDB" id="6117742at2759"/>
<dbReference type="AlphaFoldDB" id="A0A8B6F2F3"/>
<protein>
    <recommendedName>
        <fullName evidence="3">Death domain-containing protein</fullName>
    </recommendedName>
</protein>
<name>A0A8B6F2F3_MYTGA</name>
<gene>
    <name evidence="1" type="ORF">MGAL_10B049560</name>
</gene>
<sequence>MKELAPDGLALQFRNFDQSACLAYRLRNCIQVSLIFKQLACALFDVFPFKRIHGKPIVFKNFVAFTIDPLYCLSISKDADRIILHVTRNTSDNQTQCSSKAEICSSIYEQTAYTIKQILNVFTTKSDLKREEFSVEFETCNRTPPCFVASTKLQQIESYTCTKHGTFVDPQEILTVWNLTLQACPMLDVEKCSHSCEGLSAQSLTETATDSDLCRIIRRLPPGSRRKILNSMRAELIEHTSSNIDIQLLLILIGWRNTAKQLTLKDLQKRLINCGEQKHSLCMIYRHPNNEHGLINSDKADRLREVALSPFLLNQLAVRLLTRSLFLALELGLDVVEYNQILQQNRNNPVKTTREILLLCQHKTLDNILSIFQEIGIKGHSLDEIISLLSNTSHL</sequence>
<dbReference type="EMBL" id="UYJE01006159">
    <property type="protein sequence ID" value="VDI43581.1"/>
    <property type="molecule type" value="Genomic_DNA"/>
</dbReference>
<proteinExistence type="predicted"/>
<dbReference type="Proteomes" id="UP000596742">
    <property type="component" value="Unassembled WGS sequence"/>
</dbReference>
<evidence type="ECO:0008006" key="3">
    <source>
        <dbReference type="Google" id="ProtNLM"/>
    </source>
</evidence>